<organism evidence="2 3">
    <name type="scientific">Kwoniella heveanensis BCC8398</name>
    <dbReference type="NCBI Taxonomy" id="1296120"/>
    <lineage>
        <taxon>Eukaryota</taxon>
        <taxon>Fungi</taxon>
        <taxon>Dikarya</taxon>
        <taxon>Basidiomycota</taxon>
        <taxon>Agaricomycotina</taxon>
        <taxon>Tremellomycetes</taxon>
        <taxon>Tremellales</taxon>
        <taxon>Cryptococcaceae</taxon>
        <taxon>Kwoniella</taxon>
    </lineage>
</organism>
<dbReference type="EMBL" id="KV700129">
    <property type="protein sequence ID" value="OCF32640.1"/>
    <property type="molecule type" value="Genomic_DNA"/>
</dbReference>
<feature type="compositionally biased region" description="Pro residues" evidence="1">
    <location>
        <begin position="68"/>
        <end position="77"/>
    </location>
</feature>
<feature type="region of interest" description="Disordered" evidence="1">
    <location>
        <begin position="1"/>
        <end position="24"/>
    </location>
</feature>
<protein>
    <submittedName>
        <fullName evidence="2">Uncharacterized protein</fullName>
    </submittedName>
</protein>
<gene>
    <name evidence="2" type="ORF">I316_05561</name>
</gene>
<dbReference type="OrthoDB" id="2596769at2759"/>
<proteinExistence type="predicted"/>
<accession>A0A1B9GNK7</accession>
<dbReference type="Proteomes" id="UP000092666">
    <property type="component" value="Unassembled WGS sequence"/>
</dbReference>
<reference evidence="3" key="2">
    <citation type="submission" date="2013-12" db="EMBL/GenBank/DDBJ databases">
        <title>Evolution of pathogenesis and genome organization in the Tremellales.</title>
        <authorList>
            <person name="Cuomo C."/>
            <person name="Litvintseva A."/>
            <person name="Heitman J."/>
            <person name="Chen Y."/>
            <person name="Sun S."/>
            <person name="Springer D."/>
            <person name="Dromer F."/>
            <person name="Young S."/>
            <person name="Zeng Q."/>
            <person name="Chapman S."/>
            <person name="Gujja S."/>
            <person name="Saif S."/>
            <person name="Birren B."/>
        </authorList>
    </citation>
    <scope>NUCLEOTIDE SEQUENCE [LARGE SCALE GENOMIC DNA]</scope>
    <source>
        <strain evidence="3">BCC8398</strain>
    </source>
</reference>
<feature type="region of interest" description="Disordered" evidence="1">
    <location>
        <begin position="39"/>
        <end position="83"/>
    </location>
</feature>
<evidence type="ECO:0000313" key="2">
    <source>
        <dbReference type="EMBL" id="OCF32640.1"/>
    </source>
</evidence>
<keyword evidence="3" id="KW-1185">Reference proteome</keyword>
<evidence type="ECO:0000313" key="3">
    <source>
        <dbReference type="Proteomes" id="UP000092666"/>
    </source>
</evidence>
<name>A0A1B9GNK7_9TREE</name>
<sequence>MDEPPSAAGTVNSPAKPTTSSPHGALLSEHWCDYYAPPRINDDNVLPKPPSKIKLYSTKWKSENPNPKSKPPLPTPPSNGGRQAYYGNPMMGGMYPGMGMGMGMGMPYGMGGMGMMGPYGGMMGGGYGVSIIPSRVLIES</sequence>
<reference evidence="2 3" key="1">
    <citation type="submission" date="2013-07" db="EMBL/GenBank/DDBJ databases">
        <title>The Genome Sequence of Cryptococcus heveanensis BCC8398.</title>
        <authorList>
            <consortium name="The Broad Institute Genome Sequencing Platform"/>
            <person name="Cuomo C."/>
            <person name="Litvintseva A."/>
            <person name="Chen Y."/>
            <person name="Heitman J."/>
            <person name="Sun S."/>
            <person name="Springer D."/>
            <person name="Dromer F."/>
            <person name="Young S.K."/>
            <person name="Zeng Q."/>
            <person name="Gargeya S."/>
            <person name="Fitzgerald M."/>
            <person name="Abouelleil A."/>
            <person name="Alvarado L."/>
            <person name="Berlin A.M."/>
            <person name="Chapman S.B."/>
            <person name="Dewar J."/>
            <person name="Goldberg J."/>
            <person name="Griggs A."/>
            <person name="Gujja S."/>
            <person name="Hansen M."/>
            <person name="Howarth C."/>
            <person name="Imamovic A."/>
            <person name="Larimer J."/>
            <person name="McCowan C."/>
            <person name="Murphy C."/>
            <person name="Pearson M."/>
            <person name="Priest M."/>
            <person name="Roberts A."/>
            <person name="Saif S."/>
            <person name="Shea T."/>
            <person name="Sykes S."/>
            <person name="Wortman J."/>
            <person name="Nusbaum C."/>
            <person name="Birren B."/>
        </authorList>
    </citation>
    <scope>NUCLEOTIDE SEQUENCE [LARGE SCALE GENOMIC DNA]</scope>
    <source>
        <strain evidence="2 3">BCC8398</strain>
    </source>
</reference>
<feature type="compositionally biased region" description="Polar residues" evidence="1">
    <location>
        <begin position="9"/>
        <end position="22"/>
    </location>
</feature>
<dbReference type="AlphaFoldDB" id="A0A1B9GNK7"/>
<evidence type="ECO:0000256" key="1">
    <source>
        <dbReference type="SAM" id="MobiDB-lite"/>
    </source>
</evidence>